<sequence>MIGSPARRALAAAAAVLTLTAAQLSGSPAGLGDRLYPTLGNPGYRVSAYDISLDYHANNRPLDAVTRIDGHATADLAGFTLDFAHGVVRSVTVNGLPARFGFRAEKLLIAPAHPIARGSALRIVVTHTSDPNGEDATEGGWIRTPDGLAMADQADAAHRVFPCNDHPSDKAWFTFRIITPRGVIAVANGLPSSAPRSDGQDTVWTYRTAHPMATELAQVSIGRSAVVRGTGPDGLPLRDVVGAGDRARLAARLAMIPGQIAWMERQVGPYPFETYGILSVNTSTGFELETQTLSLFERRLLLAPTALAAPYMLHELSHQWFGDSVTPATWSDLWLNEGHATWYEWRYRGEMKYGPSLDAQARAAYAADNAARTDDGPPARPASPSPGKLGIFRNNVYGSGALVLYALRQEIGDRVFRRLERAWVTRYRDGNASTADFIALASQTAGRDLSGFLRPWLYGATTPPMPGRPDWRPGPLAVPSARIARQPDRPLKPA</sequence>
<comment type="similarity">
    <text evidence="3">Belongs to the peptidase M1 family.</text>
</comment>
<evidence type="ECO:0000256" key="11">
    <source>
        <dbReference type="ARBA" id="ARBA00029811"/>
    </source>
</evidence>
<evidence type="ECO:0000256" key="12">
    <source>
        <dbReference type="ARBA" id="ARBA00031533"/>
    </source>
</evidence>
<dbReference type="SUPFAM" id="SSF55486">
    <property type="entry name" value="Metalloproteases ('zincins'), catalytic domain"/>
    <property type="match status" value="1"/>
</dbReference>
<evidence type="ECO:0000256" key="10">
    <source>
        <dbReference type="ARBA" id="ARBA00023049"/>
    </source>
</evidence>
<evidence type="ECO:0000256" key="7">
    <source>
        <dbReference type="ARBA" id="ARBA00022723"/>
    </source>
</evidence>
<reference evidence="17" key="1">
    <citation type="submission" date="2022-06" db="EMBL/GenBank/DDBJ databases">
        <title>Draft genome sequence of Streptomyces sp. RB6PN25 isolated from peat swamp forest in Thailand.</title>
        <authorList>
            <person name="Duangmal K."/>
            <person name="Klaysubun C."/>
        </authorList>
    </citation>
    <scope>NUCLEOTIDE SEQUENCE</scope>
    <source>
        <strain evidence="17">RB6PN25</strain>
    </source>
</reference>
<accession>A0ABT1PZ75</accession>
<feature type="chain" id="PRO_5046116996" description="Aminopeptidase N" evidence="14">
    <location>
        <begin position="22"/>
        <end position="494"/>
    </location>
</feature>
<evidence type="ECO:0000313" key="18">
    <source>
        <dbReference type="Proteomes" id="UP001057702"/>
    </source>
</evidence>
<evidence type="ECO:0000256" key="13">
    <source>
        <dbReference type="SAM" id="MobiDB-lite"/>
    </source>
</evidence>
<comment type="caution">
    <text evidence="17">The sequence shown here is derived from an EMBL/GenBank/DDBJ whole genome shotgun (WGS) entry which is preliminary data.</text>
</comment>
<feature type="domain" description="Aminopeptidase N-like N-terminal" evidence="16">
    <location>
        <begin position="153"/>
        <end position="214"/>
    </location>
</feature>
<evidence type="ECO:0000256" key="2">
    <source>
        <dbReference type="ARBA" id="ARBA00001947"/>
    </source>
</evidence>
<dbReference type="InterPro" id="IPR014782">
    <property type="entry name" value="Peptidase_M1_dom"/>
</dbReference>
<evidence type="ECO:0000256" key="9">
    <source>
        <dbReference type="ARBA" id="ARBA00022833"/>
    </source>
</evidence>
<keyword evidence="6" id="KW-0645">Protease</keyword>
<feature type="compositionally biased region" description="Basic and acidic residues" evidence="13">
    <location>
        <begin position="485"/>
        <end position="494"/>
    </location>
</feature>
<dbReference type="InterPro" id="IPR027268">
    <property type="entry name" value="Peptidase_M4/M1_CTD_sf"/>
</dbReference>
<gene>
    <name evidence="17" type="ORF">NGB36_20740</name>
</gene>
<dbReference type="CDD" id="cd09603">
    <property type="entry name" value="M1_APN_like"/>
    <property type="match status" value="1"/>
</dbReference>
<dbReference type="InterPro" id="IPR042097">
    <property type="entry name" value="Aminopeptidase_N-like_N_sf"/>
</dbReference>
<keyword evidence="10" id="KW-0482">Metalloprotease</keyword>
<feature type="region of interest" description="Disordered" evidence="13">
    <location>
        <begin position="463"/>
        <end position="494"/>
    </location>
</feature>
<evidence type="ECO:0000259" key="15">
    <source>
        <dbReference type="Pfam" id="PF01433"/>
    </source>
</evidence>
<evidence type="ECO:0000313" key="17">
    <source>
        <dbReference type="EMBL" id="MCQ4082962.1"/>
    </source>
</evidence>
<dbReference type="Pfam" id="PF01433">
    <property type="entry name" value="Peptidase_M1"/>
    <property type="match status" value="1"/>
</dbReference>
<evidence type="ECO:0000256" key="6">
    <source>
        <dbReference type="ARBA" id="ARBA00022670"/>
    </source>
</evidence>
<comment type="cofactor">
    <cofactor evidence="2">
        <name>Zn(2+)</name>
        <dbReference type="ChEBI" id="CHEBI:29105"/>
    </cofactor>
</comment>
<name>A0ABT1PZ75_9ACTN</name>
<evidence type="ECO:0000256" key="3">
    <source>
        <dbReference type="ARBA" id="ARBA00010136"/>
    </source>
</evidence>
<evidence type="ECO:0000256" key="8">
    <source>
        <dbReference type="ARBA" id="ARBA00022801"/>
    </source>
</evidence>
<dbReference type="EMBL" id="JANFNG010000017">
    <property type="protein sequence ID" value="MCQ4082962.1"/>
    <property type="molecule type" value="Genomic_DNA"/>
</dbReference>
<proteinExistence type="inferred from homology"/>
<dbReference type="Pfam" id="PF17900">
    <property type="entry name" value="Peptidase_M1_N"/>
    <property type="match status" value="1"/>
</dbReference>
<dbReference type="PANTHER" id="PTHR11533">
    <property type="entry name" value="PROTEASE M1 ZINC METALLOPROTEASE"/>
    <property type="match status" value="1"/>
</dbReference>
<dbReference type="Gene3D" id="2.60.40.1730">
    <property type="entry name" value="tricorn interacting facor f3 domain"/>
    <property type="match status" value="1"/>
</dbReference>
<dbReference type="InterPro" id="IPR050344">
    <property type="entry name" value="Peptidase_M1_aminopeptidases"/>
</dbReference>
<evidence type="ECO:0000256" key="14">
    <source>
        <dbReference type="SAM" id="SignalP"/>
    </source>
</evidence>
<dbReference type="InterPro" id="IPR045357">
    <property type="entry name" value="Aminopeptidase_N-like_N"/>
</dbReference>
<protein>
    <recommendedName>
        <fullName evidence="5">Aminopeptidase N</fullName>
        <ecNumber evidence="4">3.4.11.2</ecNumber>
    </recommendedName>
    <alternativeName>
        <fullName evidence="11">Alanine aminopeptidase</fullName>
    </alternativeName>
    <alternativeName>
        <fullName evidence="12">Lysyl aminopeptidase</fullName>
    </alternativeName>
</protein>
<evidence type="ECO:0000256" key="4">
    <source>
        <dbReference type="ARBA" id="ARBA00012564"/>
    </source>
</evidence>
<evidence type="ECO:0000256" key="1">
    <source>
        <dbReference type="ARBA" id="ARBA00000098"/>
    </source>
</evidence>
<dbReference type="Proteomes" id="UP001057702">
    <property type="component" value="Unassembled WGS sequence"/>
</dbReference>
<feature type="region of interest" description="Disordered" evidence="13">
    <location>
        <begin position="368"/>
        <end position="387"/>
    </location>
</feature>
<dbReference type="Gene3D" id="1.10.390.10">
    <property type="entry name" value="Neutral Protease Domain 2"/>
    <property type="match status" value="1"/>
</dbReference>
<keyword evidence="18" id="KW-1185">Reference proteome</keyword>
<keyword evidence="9" id="KW-0862">Zinc</keyword>
<dbReference type="InterPro" id="IPR001930">
    <property type="entry name" value="Peptidase_M1"/>
</dbReference>
<keyword evidence="14" id="KW-0732">Signal</keyword>
<keyword evidence="7" id="KW-0479">Metal-binding</keyword>
<feature type="signal peptide" evidence="14">
    <location>
        <begin position="1"/>
        <end position="21"/>
    </location>
</feature>
<dbReference type="EC" id="3.4.11.2" evidence="4"/>
<evidence type="ECO:0000259" key="16">
    <source>
        <dbReference type="Pfam" id="PF17900"/>
    </source>
</evidence>
<keyword evidence="8" id="KW-0378">Hydrolase</keyword>
<comment type="catalytic activity">
    <reaction evidence="1">
        <text>Release of an N-terminal amino acid, Xaa-|-Yaa- from a peptide, amide or arylamide. Xaa is preferably Ala, but may be most amino acids including Pro (slow action). When a terminal hydrophobic residue is followed by a prolyl residue, the two may be released as an intact Xaa-Pro dipeptide.</text>
        <dbReference type="EC" id="3.4.11.2"/>
    </reaction>
</comment>
<dbReference type="PRINTS" id="PR00756">
    <property type="entry name" value="ALADIPTASE"/>
</dbReference>
<dbReference type="SUPFAM" id="SSF63737">
    <property type="entry name" value="Leukotriene A4 hydrolase N-terminal domain"/>
    <property type="match status" value="1"/>
</dbReference>
<feature type="domain" description="Peptidase M1 membrane alanine aminopeptidase" evidence="15">
    <location>
        <begin position="268"/>
        <end position="456"/>
    </location>
</feature>
<organism evidence="17 18">
    <name type="scientific">Streptomyces humicola</name>
    <dbReference type="NCBI Taxonomy" id="2953240"/>
    <lineage>
        <taxon>Bacteria</taxon>
        <taxon>Bacillati</taxon>
        <taxon>Actinomycetota</taxon>
        <taxon>Actinomycetes</taxon>
        <taxon>Kitasatosporales</taxon>
        <taxon>Streptomycetaceae</taxon>
        <taxon>Streptomyces</taxon>
    </lineage>
</organism>
<dbReference type="RefSeq" id="WP_255921868.1">
    <property type="nucleotide sequence ID" value="NZ_JANFNG010000017.1"/>
</dbReference>
<evidence type="ECO:0000256" key="5">
    <source>
        <dbReference type="ARBA" id="ARBA00015611"/>
    </source>
</evidence>